<dbReference type="EMBL" id="CAJMWZ010000382">
    <property type="protein sequence ID" value="CAE6418005.1"/>
    <property type="molecule type" value="Genomic_DNA"/>
</dbReference>
<dbReference type="PANTHER" id="PTHR11933">
    <property type="entry name" value="TRNA 5-METHYLAMINOMETHYL-2-THIOURIDYLATE -METHYLTRANSFERASE"/>
    <property type="match status" value="1"/>
</dbReference>
<dbReference type="Gene3D" id="3.40.50.620">
    <property type="entry name" value="HUPs"/>
    <property type="match status" value="1"/>
</dbReference>
<evidence type="ECO:0000256" key="4">
    <source>
        <dbReference type="ARBA" id="ARBA00022555"/>
    </source>
</evidence>
<dbReference type="GO" id="GO:0000049">
    <property type="term" value="F:tRNA binding"/>
    <property type="evidence" value="ECO:0007669"/>
    <property type="project" value="UniProtKB-KW"/>
</dbReference>
<evidence type="ECO:0000313" key="15">
    <source>
        <dbReference type="Proteomes" id="UP000663850"/>
    </source>
</evidence>
<evidence type="ECO:0000313" key="14">
    <source>
        <dbReference type="EMBL" id="CAE6418005.1"/>
    </source>
</evidence>
<dbReference type="EC" id="2.8.1.14" evidence="3"/>
<keyword evidence="5" id="KW-0808">Transferase</keyword>
<dbReference type="Proteomes" id="UP000663850">
    <property type="component" value="Unassembled WGS sequence"/>
</dbReference>
<evidence type="ECO:0000256" key="11">
    <source>
        <dbReference type="ARBA" id="ARBA00049564"/>
    </source>
</evidence>
<dbReference type="GO" id="GO:0005739">
    <property type="term" value="C:mitochondrion"/>
    <property type="evidence" value="ECO:0007669"/>
    <property type="project" value="TreeGrafter"/>
</dbReference>
<feature type="domain" description="tRNA-specific 2-thiouridylase MnmA-like C-terminal" evidence="12">
    <location>
        <begin position="333"/>
        <end position="415"/>
    </location>
</feature>
<reference evidence="14" key="1">
    <citation type="submission" date="2021-01" db="EMBL/GenBank/DDBJ databases">
        <authorList>
            <person name="Kaushik A."/>
        </authorList>
    </citation>
    <scope>NUCLEOTIDE SEQUENCE</scope>
    <source>
        <strain evidence="14">Type strain: AG8-Rh-89/</strain>
    </source>
</reference>
<evidence type="ECO:0000256" key="3">
    <source>
        <dbReference type="ARBA" id="ARBA00011953"/>
    </source>
</evidence>
<comment type="caution">
    <text evidence="14">The sequence shown here is derived from an EMBL/GenBank/DDBJ whole genome shotgun (WGS) entry which is preliminary data.</text>
</comment>
<dbReference type="NCBIfam" id="NF001138">
    <property type="entry name" value="PRK00143.1"/>
    <property type="match status" value="1"/>
</dbReference>
<protein>
    <recommendedName>
        <fullName evidence="3">tRNA-5-taurinomethyluridine 2-sulfurtransferase</fullName>
        <ecNumber evidence="3">2.8.1.14</ecNumber>
    </recommendedName>
</protein>
<evidence type="ECO:0000259" key="12">
    <source>
        <dbReference type="Pfam" id="PF20258"/>
    </source>
</evidence>
<dbReference type="Pfam" id="PF20259">
    <property type="entry name" value="tRNA_Me_trans_M"/>
    <property type="match status" value="1"/>
</dbReference>
<dbReference type="InterPro" id="IPR014729">
    <property type="entry name" value="Rossmann-like_a/b/a_fold"/>
</dbReference>
<evidence type="ECO:0000256" key="1">
    <source>
        <dbReference type="ARBA" id="ARBA00003986"/>
    </source>
</evidence>
<dbReference type="Pfam" id="PF03054">
    <property type="entry name" value="tRNA_Me_trans"/>
    <property type="match status" value="1"/>
</dbReference>
<dbReference type="InterPro" id="IPR023382">
    <property type="entry name" value="MnmA-like_central_sf"/>
</dbReference>
<sequence length="422" mass="47147">MALRHWRCVPSVRSKVGSGQSVAHVLQSVRHHDTRICGSVSGLGLVPPPGSKVVVAMSGGVDSSVTAALLKRDRQDLVISAVFMRNWDTRDESGSDAGCEWEKDWEDVKRVCGRIGIPYQLKDFSQQYWTRVFTPALETWTSGRTPNPDVFCNREIKFGALFESIITPGDRSTWLATGHYAKISYYHGRPRLMRAKDKNKDQTYYLSSVGESRLRRTLFPLSDLTKPSIRALAQEMNLPTAERGESMGLCFVGERRKFDQFLSEYIPPAKGPILFYPSMKQVGEHKGLHTLTIGQNARVPGQPKKLFVARKEGGAIVVVDDVNHPALMCRSVTLIDWKWISEDAEEVSELDKKASTPEGMPIFTQIRHRMTPVPGILRKSGVTYSFHFHTPIHGVASGQIGTAWDGEWCLGCGEIENTVCLE</sequence>
<keyword evidence="8" id="KW-0067">ATP-binding</keyword>
<comment type="catalytic activity">
    <reaction evidence="11">
        <text>5-taurinomethyluridine(34) in tRNA + S-sulfanyl-L-cysteinyl-[protein] + AH2 + ATP = 5-taurinomethyl-2-thiouridine(34) in tRNA + L-cysteinyl-[protein] + A + AMP + diphosphate + H(+)</text>
        <dbReference type="Rhea" id="RHEA:47040"/>
        <dbReference type="Rhea" id="RHEA-COMP:10131"/>
        <dbReference type="Rhea" id="RHEA-COMP:11726"/>
        <dbReference type="Rhea" id="RHEA-COMP:11732"/>
        <dbReference type="Rhea" id="RHEA-COMP:11733"/>
        <dbReference type="ChEBI" id="CHEBI:13193"/>
        <dbReference type="ChEBI" id="CHEBI:15378"/>
        <dbReference type="ChEBI" id="CHEBI:17499"/>
        <dbReference type="ChEBI" id="CHEBI:29950"/>
        <dbReference type="ChEBI" id="CHEBI:30616"/>
        <dbReference type="ChEBI" id="CHEBI:33019"/>
        <dbReference type="ChEBI" id="CHEBI:61963"/>
        <dbReference type="ChEBI" id="CHEBI:87171"/>
        <dbReference type="ChEBI" id="CHEBI:87172"/>
        <dbReference type="ChEBI" id="CHEBI:456215"/>
        <dbReference type="EC" id="2.8.1.14"/>
    </reaction>
</comment>
<dbReference type="AlphaFoldDB" id="A0A8H2X5M7"/>
<dbReference type="GO" id="GO:0016783">
    <property type="term" value="F:sulfurtransferase activity"/>
    <property type="evidence" value="ECO:0007669"/>
    <property type="project" value="InterPro"/>
</dbReference>
<evidence type="ECO:0000256" key="7">
    <source>
        <dbReference type="ARBA" id="ARBA00022741"/>
    </source>
</evidence>
<proteinExistence type="inferred from homology"/>
<dbReference type="GO" id="GO:0002143">
    <property type="term" value="P:tRNA wobble position uridine thiolation"/>
    <property type="evidence" value="ECO:0007669"/>
    <property type="project" value="TreeGrafter"/>
</dbReference>
<feature type="domain" description="tRNA-specific 2-thiouridylase MnmA-like central" evidence="13">
    <location>
        <begin position="260"/>
        <end position="312"/>
    </location>
</feature>
<dbReference type="GO" id="GO:0005524">
    <property type="term" value="F:ATP binding"/>
    <property type="evidence" value="ECO:0007669"/>
    <property type="project" value="UniProtKB-KW"/>
</dbReference>
<evidence type="ECO:0000256" key="9">
    <source>
        <dbReference type="ARBA" id="ARBA00022884"/>
    </source>
</evidence>
<dbReference type="InterPro" id="IPR046884">
    <property type="entry name" value="MnmA-like_central"/>
</dbReference>
<evidence type="ECO:0000256" key="8">
    <source>
        <dbReference type="ARBA" id="ARBA00022840"/>
    </source>
</evidence>
<dbReference type="FunFam" id="3.40.50.620:FF:000115">
    <property type="entry name" value="tRNA-specific 2-thiouridylase MnmA"/>
    <property type="match status" value="1"/>
</dbReference>
<name>A0A8H2X5M7_9AGAM</name>
<comment type="similarity">
    <text evidence="2">Belongs to the MnmA/TRMU family.</text>
</comment>
<keyword evidence="6" id="KW-0819">tRNA processing</keyword>
<dbReference type="InterPro" id="IPR046885">
    <property type="entry name" value="MnmA-like_C"/>
</dbReference>
<dbReference type="Pfam" id="PF20258">
    <property type="entry name" value="tRNA_Me_trans_C"/>
    <property type="match status" value="1"/>
</dbReference>
<organism evidence="14 15">
    <name type="scientific">Rhizoctonia solani</name>
    <dbReference type="NCBI Taxonomy" id="456999"/>
    <lineage>
        <taxon>Eukaryota</taxon>
        <taxon>Fungi</taxon>
        <taxon>Dikarya</taxon>
        <taxon>Basidiomycota</taxon>
        <taxon>Agaricomycotina</taxon>
        <taxon>Agaricomycetes</taxon>
        <taxon>Cantharellales</taxon>
        <taxon>Ceratobasidiaceae</taxon>
        <taxon>Rhizoctonia</taxon>
    </lineage>
</organism>
<dbReference type="SUPFAM" id="SSF52402">
    <property type="entry name" value="Adenine nucleotide alpha hydrolases-like"/>
    <property type="match status" value="1"/>
</dbReference>
<dbReference type="NCBIfam" id="TIGR00420">
    <property type="entry name" value="trmU"/>
    <property type="match status" value="1"/>
</dbReference>
<evidence type="ECO:0000256" key="6">
    <source>
        <dbReference type="ARBA" id="ARBA00022694"/>
    </source>
</evidence>
<keyword evidence="4" id="KW-0820">tRNA-binding</keyword>
<dbReference type="CDD" id="cd01998">
    <property type="entry name" value="MnmA_TRMU-like"/>
    <property type="match status" value="1"/>
</dbReference>
<keyword evidence="9" id="KW-0694">RNA-binding</keyword>
<evidence type="ECO:0000256" key="5">
    <source>
        <dbReference type="ARBA" id="ARBA00022679"/>
    </source>
</evidence>
<evidence type="ECO:0000259" key="13">
    <source>
        <dbReference type="Pfam" id="PF20259"/>
    </source>
</evidence>
<evidence type="ECO:0000256" key="10">
    <source>
        <dbReference type="ARBA" id="ARBA00023157"/>
    </source>
</evidence>
<dbReference type="Gene3D" id="2.40.30.10">
    <property type="entry name" value="Translation factors"/>
    <property type="match status" value="1"/>
</dbReference>
<keyword evidence="10" id="KW-1015">Disulfide bond</keyword>
<accession>A0A8H2X5M7</accession>
<gene>
    <name evidence="14" type="ORF">RDB_LOCUS7016</name>
</gene>
<evidence type="ECO:0000256" key="2">
    <source>
        <dbReference type="ARBA" id="ARBA00006191"/>
    </source>
</evidence>
<comment type="function">
    <text evidence="1">Catalyzes the 2-thiolation of uridine at the wobble position (U34) of mitochondrial tRNA(Lys), tRNA(Glu) and tRNA(Gln). Required for the formation of 5-taurinomethyl-2-thiouridine (tm5s2U) of mitochondrial tRNA(Lys), tRNA(Glu), and tRNA(Gln) at the wobble position. ATP is required to activate the C2 atom of the wobble base.</text>
</comment>
<dbReference type="InterPro" id="IPR004506">
    <property type="entry name" value="MnmA-like"/>
</dbReference>
<dbReference type="PANTHER" id="PTHR11933:SF5">
    <property type="entry name" value="MITOCHONDRIAL TRNA-SPECIFIC 2-THIOURIDYLASE 1"/>
    <property type="match status" value="1"/>
</dbReference>
<dbReference type="Gene3D" id="2.30.30.280">
    <property type="entry name" value="Adenine nucleotide alpha hydrolases-like domains"/>
    <property type="match status" value="1"/>
</dbReference>
<keyword evidence="7" id="KW-0547">Nucleotide-binding</keyword>